<dbReference type="NCBIfam" id="TIGR02448">
    <property type="entry name" value="conserverd hypothetical protein"/>
    <property type="match status" value="1"/>
</dbReference>
<reference evidence="2 3" key="1">
    <citation type="submission" date="2019-10" db="EMBL/GenBank/DDBJ databases">
        <title>Pseudomonas dajingensis sp. nov., isolated from the profound head ulcers of farmed Murray cod (Maccullochella peelii peelii).</title>
        <authorList>
            <person name="Liu Y."/>
        </authorList>
    </citation>
    <scope>NUCLEOTIDE SEQUENCE [LARGE SCALE GENOMIC DNA]</scope>
    <source>
        <strain evidence="2 3">MC042</strain>
    </source>
</reference>
<feature type="signal peptide" evidence="1">
    <location>
        <begin position="1"/>
        <end position="22"/>
    </location>
</feature>
<evidence type="ECO:0000313" key="3">
    <source>
        <dbReference type="Proteomes" id="UP000486534"/>
    </source>
</evidence>
<dbReference type="Pfam" id="PF09498">
    <property type="entry name" value="DUF2388"/>
    <property type="match status" value="1"/>
</dbReference>
<accession>A0A7X1PKC4</accession>
<dbReference type="EMBL" id="WHUV01000001">
    <property type="protein sequence ID" value="MQA53213.1"/>
    <property type="molecule type" value="Genomic_DNA"/>
</dbReference>
<name>A0A7X1PKC4_9PSED</name>
<organism evidence="2 3">
    <name type="scientific">Pseudomonas piscis</name>
    <dbReference type="NCBI Taxonomy" id="2614538"/>
    <lineage>
        <taxon>Bacteria</taxon>
        <taxon>Pseudomonadati</taxon>
        <taxon>Pseudomonadota</taxon>
        <taxon>Gammaproteobacteria</taxon>
        <taxon>Pseudomonadales</taxon>
        <taxon>Pseudomonadaceae</taxon>
        <taxon>Pseudomonas</taxon>
    </lineage>
</organism>
<dbReference type="RefSeq" id="WP_152897070.1">
    <property type="nucleotide sequence ID" value="NZ_CP191492.1"/>
</dbReference>
<evidence type="ECO:0000313" key="2">
    <source>
        <dbReference type="EMBL" id="MQA53213.1"/>
    </source>
</evidence>
<keyword evidence="1" id="KW-0732">Signal</keyword>
<gene>
    <name evidence="2" type="ORF">GDH07_07725</name>
</gene>
<dbReference type="InterPro" id="IPR012661">
    <property type="entry name" value="CHP02448"/>
</dbReference>
<protein>
    <submittedName>
        <fullName evidence="2">DUF2388 domain-containing protein</fullName>
    </submittedName>
</protein>
<proteinExistence type="predicted"/>
<dbReference type="Proteomes" id="UP000486534">
    <property type="component" value="Unassembled WGS sequence"/>
</dbReference>
<evidence type="ECO:0000256" key="1">
    <source>
        <dbReference type="SAM" id="SignalP"/>
    </source>
</evidence>
<dbReference type="AlphaFoldDB" id="A0A7X1PKC4"/>
<feature type="chain" id="PRO_5030634536" evidence="1">
    <location>
        <begin position="23"/>
        <end position="110"/>
    </location>
</feature>
<comment type="caution">
    <text evidence="2">The sequence shown here is derived from an EMBL/GenBank/DDBJ whole genome shotgun (WGS) entry which is preliminary data.</text>
</comment>
<sequence>MKSCNQALLICALCVAPLSVVAGEERNPVDRASMMVTGVTGLTTFGTLGTTSNPGEIFHSAKGDALAFVGSGGQIRGAQLEQALRCYRTLHPASDADDMRLARALAAYDS</sequence>